<keyword evidence="1" id="KW-0472">Membrane</keyword>
<evidence type="ECO:0000256" key="1">
    <source>
        <dbReference type="SAM" id="Phobius"/>
    </source>
</evidence>
<feature type="transmembrane region" description="Helical" evidence="1">
    <location>
        <begin position="348"/>
        <end position="369"/>
    </location>
</feature>
<evidence type="ECO:0000313" key="2">
    <source>
        <dbReference type="EMBL" id="KAK3272847.1"/>
    </source>
</evidence>
<feature type="transmembrane region" description="Helical" evidence="1">
    <location>
        <begin position="191"/>
        <end position="209"/>
    </location>
</feature>
<gene>
    <name evidence="2" type="ORF">CYMTET_18879</name>
</gene>
<evidence type="ECO:0000313" key="3">
    <source>
        <dbReference type="Proteomes" id="UP001190700"/>
    </source>
</evidence>
<reference evidence="2 3" key="1">
    <citation type="journal article" date="2015" name="Genome Biol. Evol.">
        <title>Comparative Genomics of a Bacterivorous Green Alga Reveals Evolutionary Causalities and Consequences of Phago-Mixotrophic Mode of Nutrition.</title>
        <authorList>
            <person name="Burns J.A."/>
            <person name="Paasch A."/>
            <person name="Narechania A."/>
            <person name="Kim E."/>
        </authorList>
    </citation>
    <scope>NUCLEOTIDE SEQUENCE [LARGE SCALE GENOMIC DNA]</scope>
    <source>
        <strain evidence="2 3">PLY_AMNH</strain>
    </source>
</reference>
<dbReference type="EMBL" id="LGRX02008765">
    <property type="protein sequence ID" value="KAK3272847.1"/>
    <property type="molecule type" value="Genomic_DNA"/>
</dbReference>
<keyword evidence="3" id="KW-1185">Reference proteome</keyword>
<proteinExistence type="predicted"/>
<dbReference type="AlphaFoldDB" id="A0AAE0G7K1"/>
<feature type="transmembrane region" description="Helical" evidence="1">
    <location>
        <begin position="274"/>
        <end position="294"/>
    </location>
</feature>
<keyword evidence="1" id="KW-1133">Transmembrane helix</keyword>
<sequence length="387" mass="43102">MSTARQHARMAAVRSVVASLRLRRHHLTSGYGLVVSGGAYAPYTNIESIAFADDDNSDYTELRPQRPPLSPPPCVPLGHCRVWDVRLSLAGLHRGTSRLRATGEAREERSPRPRRAGREDFDVNVNLNLNVECRLWNRPAKESFQPLKHTVRLPRLICLVCNSEEAHILAVWAATLISLLAWQVLWIGTELLDCVVAIVVWTICLPVIARETDPILIPALGIGVVGVATGFQCIDTGFDMLIIWERSLNLGDGLVIPGRQAAWMYYNTMLNSRAVNFGIEVFLVVSVCGSLVGLQRNAHNTRHKWMELVGMSCVGNGLYLLSVVPRYIDIRSSTAFQSEFFDSWSQVFFCRIVLFATLGASAFHLLVLLKEMNSKSRVSAPPLQKVE</sequence>
<feature type="transmembrane region" description="Helical" evidence="1">
    <location>
        <begin position="166"/>
        <end position="185"/>
    </location>
</feature>
<protein>
    <submittedName>
        <fullName evidence="2">Uncharacterized protein</fullName>
    </submittedName>
</protein>
<organism evidence="2 3">
    <name type="scientific">Cymbomonas tetramitiformis</name>
    <dbReference type="NCBI Taxonomy" id="36881"/>
    <lineage>
        <taxon>Eukaryota</taxon>
        <taxon>Viridiplantae</taxon>
        <taxon>Chlorophyta</taxon>
        <taxon>Pyramimonadophyceae</taxon>
        <taxon>Pyramimonadales</taxon>
        <taxon>Pyramimonadaceae</taxon>
        <taxon>Cymbomonas</taxon>
    </lineage>
</organism>
<keyword evidence="1" id="KW-0812">Transmembrane</keyword>
<name>A0AAE0G7K1_9CHLO</name>
<feature type="transmembrane region" description="Helical" evidence="1">
    <location>
        <begin position="306"/>
        <end position="328"/>
    </location>
</feature>
<feature type="transmembrane region" description="Helical" evidence="1">
    <location>
        <begin position="216"/>
        <end position="244"/>
    </location>
</feature>
<comment type="caution">
    <text evidence="2">The sequence shown here is derived from an EMBL/GenBank/DDBJ whole genome shotgun (WGS) entry which is preliminary data.</text>
</comment>
<dbReference type="Proteomes" id="UP001190700">
    <property type="component" value="Unassembled WGS sequence"/>
</dbReference>
<accession>A0AAE0G7K1</accession>